<feature type="binding site" evidence="8">
    <location>
        <position position="39"/>
    </location>
    <ligand>
        <name>Mn(2+)</name>
        <dbReference type="ChEBI" id="CHEBI:29035"/>
        <label>1</label>
    </ligand>
</feature>
<name>A0A511QZ76_9DEIN</name>
<feature type="binding site" evidence="8">
    <location>
        <position position="91"/>
    </location>
    <ligand>
        <name>Mn(2+)</name>
        <dbReference type="ChEBI" id="CHEBI:29035"/>
        <label>2</label>
    </ligand>
</feature>
<dbReference type="EMBL" id="BJXL01000002">
    <property type="protein sequence ID" value="GEM82006.1"/>
    <property type="molecule type" value="Genomic_DNA"/>
</dbReference>
<dbReference type="AlphaFoldDB" id="A0A511QZ76"/>
<evidence type="ECO:0000256" key="3">
    <source>
        <dbReference type="ARBA" id="ARBA00022723"/>
    </source>
</evidence>
<dbReference type="GO" id="GO:0042132">
    <property type="term" value="F:fructose 1,6-bisphosphate 1-phosphatase activity"/>
    <property type="evidence" value="ECO:0007669"/>
    <property type="project" value="UniProtKB-EC"/>
</dbReference>
<evidence type="ECO:0000256" key="4">
    <source>
        <dbReference type="ARBA" id="ARBA00022801"/>
    </source>
</evidence>
<comment type="catalytic activity">
    <reaction evidence="1">
        <text>beta-D-fructose 1,6-bisphosphate + H2O = beta-D-fructose 6-phosphate + phosphate</text>
        <dbReference type="Rhea" id="RHEA:11064"/>
        <dbReference type="ChEBI" id="CHEBI:15377"/>
        <dbReference type="ChEBI" id="CHEBI:32966"/>
        <dbReference type="ChEBI" id="CHEBI:43474"/>
        <dbReference type="ChEBI" id="CHEBI:57634"/>
        <dbReference type="EC" id="3.1.3.11"/>
    </reaction>
</comment>
<dbReference type="InterPro" id="IPR004464">
    <property type="entry name" value="FBPase_class-2/SBPase"/>
</dbReference>
<dbReference type="GO" id="GO:0046872">
    <property type="term" value="F:metal ion binding"/>
    <property type="evidence" value="ECO:0007669"/>
    <property type="project" value="UniProtKB-KW"/>
</dbReference>
<dbReference type="SUPFAM" id="SSF56655">
    <property type="entry name" value="Carbohydrate phosphatase"/>
    <property type="match status" value="1"/>
</dbReference>
<dbReference type="GO" id="GO:0006071">
    <property type="term" value="P:glycerol metabolic process"/>
    <property type="evidence" value="ECO:0007669"/>
    <property type="project" value="InterPro"/>
</dbReference>
<dbReference type="PANTHER" id="PTHR30447">
    <property type="entry name" value="FRUCTOSE-1,6-BISPHOSPHATASE CLASS 2"/>
    <property type="match status" value="1"/>
</dbReference>
<protein>
    <recommendedName>
        <fullName evidence="7">Fructose-1,6-bisphosphatase</fullName>
    </recommendedName>
</protein>
<keyword evidence="6 7" id="KW-0119">Carbohydrate metabolism</keyword>
<dbReference type="GO" id="GO:0006094">
    <property type="term" value="P:gluconeogenesis"/>
    <property type="evidence" value="ECO:0007669"/>
    <property type="project" value="InterPro"/>
</dbReference>
<keyword evidence="4" id="KW-0378">Hydrolase</keyword>
<feature type="binding site" evidence="8">
    <location>
        <position position="94"/>
    </location>
    <ligand>
        <name>Mn(2+)</name>
        <dbReference type="ChEBI" id="CHEBI:29035"/>
        <label>2</label>
    </ligand>
</feature>
<feature type="binding site" evidence="9">
    <location>
        <position position="217"/>
    </location>
    <ligand>
        <name>substrate</name>
    </ligand>
</feature>
<dbReference type="Gene3D" id="3.40.190.90">
    <property type="match status" value="1"/>
</dbReference>
<organism evidence="10 11">
    <name type="scientific">Meiothermus hypogaeus NBRC 106114</name>
    <dbReference type="NCBI Taxonomy" id="1227553"/>
    <lineage>
        <taxon>Bacteria</taxon>
        <taxon>Thermotogati</taxon>
        <taxon>Deinococcota</taxon>
        <taxon>Deinococci</taxon>
        <taxon>Thermales</taxon>
        <taxon>Thermaceae</taxon>
        <taxon>Meiothermus</taxon>
    </lineage>
</organism>
<feature type="binding site" evidence="8">
    <location>
        <position position="63"/>
    </location>
    <ligand>
        <name>Mn(2+)</name>
        <dbReference type="ChEBI" id="CHEBI:29035"/>
        <label>1</label>
    </ligand>
</feature>
<evidence type="ECO:0000256" key="9">
    <source>
        <dbReference type="PIRSR" id="PIRSR004532-2"/>
    </source>
</evidence>
<feature type="binding site" evidence="8">
    <location>
        <position position="220"/>
    </location>
    <ligand>
        <name>Mn(2+)</name>
        <dbReference type="ChEBI" id="CHEBI:29035"/>
        <label>2</label>
    </ligand>
</feature>
<evidence type="ECO:0000256" key="7">
    <source>
        <dbReference type="PIRNR" id="PIRNR004532"/>
    </source>
</evidence>
<comment type="similarity">
    <text evidence="2 7">Belongs to the FBPase class 2 family.</text>
</comment>
<evidence type="ECO:0000313" key="10">
    <source>
        <dbReference type="EMBL" id="GEM82006.1"/>
    </source>
</evidence>
<dbReference type="PANTHER" id="PTHR30447:SF0">
    <property type="entry name" value="FRUCTOSE-1,6-BISPHOSPHATASE 1 CLASS 2-RELATED"/>
    <property type="match status" value="1"/>
</dbReference>
<dbReference type="RefSeq" id="WP_119340039.1">
    <property type="nucleotide sequence ID" value="NZ_BJXL01000002.1"/>
</dbReference>
<feature type="binding site" evidence="9">
    <location>
        <position position="126"/>
    </location>
    <ligand>
        <name>substrate</name>
    </ligand>
</feature>
<dbReference type="OrthoDB" id="9779353at2"/>
<keyword evidence="5 8" id="KW-0464">Manganese</keyword>
<reference evidence="10 11" key="1">
    <citation type="submission" date="2019-07" db="EMBL/GenBank/DDBJ databases">
        <title>Whole genome shotgun sequence of Meiothermus hypogaeus NBRC 106114.</title>
        <authorList>
            <person name="Hosoyama A."/>
            <person name="Uohara A."/>
            <person name="Ohji S."/>
            <person name="Ichikawa N."/>
        </authorList>
    </citation>
    <scope>NUCLEOTIDE SEQUENCE [LARGE SCALE GENOMIC DNA]</scope>
    <source>
        <strain evidence="10 11">NBRC 106114</strain>
    </source>
</reference>
<keyword evidence="3 8" id="KW-0479">Metal-binding</keyword>
<proteinExistence type="inferred from homology"/>
<evidence type="ECO:0000313" key="11">
    <source>
        <dbReference type="Proteomes" id="UP000321197"/>
    </source>
</evidence>
<dbReference type="Gene3D" id="3.30.540.10">
    <property type="entry name" value="Fructose-1,6-Bisphosphatase, subunit A, domain 1"/>
    <property type="match status" value="1"/>
</dbReference>
<dbReference type="PIRSF" id="PIRSF004532">
    <property type="entry name" value="GlpX"/>
    <property type="match status" value="1"/>
</dbReference>
<dbReference type="NCBIfam" id="TIGR00330">
    <property type="entry name" value="glpX"/>
    <property type="match status" value="1"/>
</dbReference>
<feature type="binding site" evidence="9">
    <location>
        <begin position="193"/>
        <end position="195"/>
    </location>
    <ligand>
        <name>substrate</name>
    </ligand>
</feature>
<dbReference type="Proteomes" id="UP000321197">
    <property type="component" value="Unassembled WGS sequence"/>
</dbReference>
<gene>
    <name evidence="10" type="primary">glpX</name>
    <name evidence="10" type="ORF">MHY01S_01720</name>
</gene>
<comment type="cofactor">
    <cofactor evidence="8">
        <name>Mn(2+)</name>
        <dbReference type="ChEBI" id="CHEBI:29035"/>
    </cofactor>
</comment>
<accession>A0A511QZ76</accession>
<feature type="binding site" evidence="9">
    <location>
        <begin position="94"/>
        <end position="96"/>
    </location>
    <ligand>
        <name>substrate</name>
    </ligand>
</feature>
<dbReference type="GO" id="GO:0005829">
    <property type="term" value="C:cytosol"/>
    <property type="evidence" value="ECO:0007669"/>
    <property type="project" value="TreeGrafter"/>
</dbReference>
<evidence type="ECO:0000256" key="8">
    <source>
        <dbReference type="PIRSR" id="PIRSR004532-1"/>
    </source>
</evidence>
<dbReference type="CDD" id="cd01516">
    <property type="entry name" value="FBPase_glpX"/>
    <property type="match status" value="1"/>
</dbReference>
<evidence type="ECO:0000256" key="6">
    <source>
        <dbReference type="ARBA" id="ARBA00023277"/>
    </source>
</evidence>
<evidence type="ECO:0000256" key="1">
    <source>
        <dbReference type="ARBA" id="ARBA00001273"/>
    </source>
</evidence>
<dbReference type="GO" id="GO:0030388">
    <property type="term" value="P:fructose 1,6-bisphosphate metabolic process"/>
    <property type="evidence" value="ECO:0007669"/>
    <property type="project" value="TreeGrafter"/>
</dbReference>
<sequence>MIVTERPTRNLSLDLLRSTEAAALAAARWVGLGNKNDGDQAAVDAMRLLLGTIPMRARVVIGEGEKDKAPMLYNGEELGTGEGPETELAVDPIEGTRLVAHGRPGAISVIAAAEKGGLFNPGPGFYAAKLVVGSEAREAINLAASPEENLRSIAKALGKRVRELTVFVLDKPRHARLIDQIRHAGARVSLHTDGDVAGALAAVLPDTGIDVLMGTGGTPEGVIAAVAVKALGGGMQMRLDPQSEEERWALVNTEYNTQRVYTLEELCPAEDTHFAATGITDGQFLRGVRYRDHHAITHSLVIRGHTGTLRYIESHHRLEKLRAISGELY</sequence>
<evidence type="ECO:0000256" key="2">
    <source>
        <dbReference type="ARBA" id="ARBA00008989"/>
    </source>
</evidence>
<evidence type="ECO:0000256" key="5">
    <source>
        <dbReference type="ARBA" id="ARBA00023211"/>
    </source>
</evidence>
<comment type="caution">
    <text evidence="10">The sequence shown here is derived from an EMBL/GenBank/DDBJ whole genome shotgun (WGS) entry which is preliminary data.</text>
</comment>
<feature type="binding site" evidence="9">
    <location>
        <begin position="171"/>
        <end position="173"/>
    </location>
    <ligand>
        <name>substrate</name>
    </ligand>
</feature>
<dbReference type="Pfam" id="PF03320">
    <property type="entry name" value="FBPase_glpX"/>
    <property type="match status" value="1"/>
</dbReference>